<protein>
    <submittedName>
        <fullName evidence="1">Uncharacterized protein</fullName>
    </submittedName>
</protein>
<dbReference type="Gene3D" id="1.10.10.10">
    <property type="entry name" value="Winged helix-like DNA-binding domain superfamily/Winged helix DNA-binding domain"/>
    <property type="match status" value="1"/>
</dbReference>
<reference evidence="1 2" key="1">
    <citation type="submission" date="2020-05" db="EMBL/GenBank/DDBJ databases">
        <title>MicrobeNet Type strains.</title>
        <authorList>
            <person name="Nicholson A.C."/>
        </authorList>
    </citation>
    <scope>NUCLEOTIDE SEQUENCE [LARGE SCALE GENOMIC DNA]</scope>
    <source>
        <strain evidence="1 2">JCM 3224</strain>
    </source>
</reference>
<comment type="caution">
    <text evidence="1">The sequence shown here is derived from an EMBL/GenBank/DDBJ whole genome shotgun (WGS) entry which is preliminary data.</text>
</comment>
<evidence type="ECO:0000313" key="1">
    <source>
        <dbReference type="EMBL" id="NNH69824.1"/>
    </source>
</evidence>
<dbReference type="Proteomes" id="UP000586827">
    <property type="component" value="Unassembled WGS sequence"/>
</dbReference>
<proteinExistence type="predicted"/>
<dbReference type="EMBL" id="JABELX010000003">
    <property type="protein sequence ID" value="NNH69824.1"/>
    <property type="molecule type" value="Genomic_DNA"/>
</dbReference>
<dbReference type="InterPro" id="IPR036390">
    <property type="entry name" value="WH_DNA-bd_sf"/>
</dbReference>
<dbReference type="InterPro" id="IPR036388">
    <property type="entry name" value="WH-like_DNA-bd_sf"/>
</dbReference>
<dbReference type="AlphaFoldDB" id="A0A849BUH2"/>
<evidence type="ECO:0000313" key="2">
    <source>
        <dbReference type="Proteomes" id="UP000586827"/>
    </source>
</evidence>
<sequence>MAFTESEAKVLGALAGSTRMEGLTVRQLCERTALSAGTVRTALHQMTYNGLTLGTRQSPVLWRASDRGRSIVTSHPALREFVPSKASP</sequence>
<keyword evidence="2" id="KW-1185">Reference proteome</keyword>
<dbReference type="RefSeq" id="WP_067517693.1">
    <property type="nucleotide sequence ID" value="NZ_JABELX010000003.1"/>
</dbReference>
<organism evidence="1 2">
    <name type="scientific">Nocardia uniformis</name>
    <dbReference type="NCBI Taxonomy" id="53432"/>
    <lineage>
        <taxon>Bacteria</taxon>
        <taxon>Bacillati</taxon>
        <taxon>Actinomycetota</taxon>
        <taxon>Actinomycetes</taxon>
        <taxon>Mycobacteriales</taxon>
        <taxon>Nocardiaceae</taxon>
        <taxon>Nocardia</taxon>
    </lineage>
</organism>
<accession>A0A849BUH2</accession>
<name>A0A849BUH2_9NOCA</name>
<dbReference type="SUPFAM" id="SSF46785">
    <property type="entry name" value="Winged helix' DNA-binding domain"/>
    <property type="match status" value="1"/>
</dbReference>
<gene>
    <name evidence="1" type="ORF">HLB23_08080</name>
</gene>